<evidence type="ECO:0000259" key="2">
    <source>
        <dbReference type="Pfam" id="PF12697"/>
    </source>
</evidence>
<dbReference type="Proteomes" id="UP001152607">
    <property type="component" value="Unassembled WGS sequence"/>
</dbReference>
<feature type="domain" description="AB hydrolase-1" evidence="2">
    <location>
        <begin position="78"/>
        <end position="285"/>
    </location>
</feature>
<dbReference type="Pfam" id="PF12697">
    <property type="entry name" value="Abhydrolase_6"/>
    <property type="match status" value="1"/>
</dbReference>
<keyword evidence="4" id="KW-1185">Reference proteome</keyword>
<comment type="caution">
    <text evidence="3">The sequence shown here is derived from an EMBL/GenBank/DDBJ whole genome shotgun (WGS) entry which is preliminary data.</text>
</comment>
<feature type="region of interest" description="Disordered" evidence="1">
    <location>
        <begin position="1"/>
        <end position="37"/>
    </location>
</feature>
<dbReference type="InterPro" id="IPR029058">
    <property type="entry name" value="AB_hydrolase_fold"/>
</dbReference>
<gene>
    <name evidence="3" type="ORF">PDIGIT_LOCUS7541</name>
</gene>
<dbReference type="EMBL" id="CAOQHR010000005">
    <property type="protein sequence ID" value="CAI6334481.1"/>
    <property type="molecule type" value="Genomic_DNA"/>
</dbReference>
<accession>A0A9W4UGJ0</accession>
<dbReference type="SUPFAM" id="SSF53474">
    <property type="entry name" value="alpha/beta-Hydrolases"/>
    <property type="match status" value="1"/>
</dbReference>
<evidence type="ECO:0000256" key="1">
    <source>
        <dbReference type="SAM" id="MobiDB-lite"/>
    </source>
</evidence>
<dbReference type="OrthoDB" id="3466836at2759"/>
<reference evidence="3" key="1">
    <citation type="submission" date="2023-01" db="EMBL/GenBank/DDBJ databases">
        <authorList>
            <person name="Van Ghelder C."/>
            <person name="Rancurel C."/>
        </authorList>
    </citation>
    <scope>NUCLEOTIDE SEQUENCE</scope>
    <source>
        <strain evidence="3">CNCM I-4278</strain>
    </source>
</reference>
<proteinExistence type="predicted"/>
<evidence type="ECO:0000313" key="3">
    <source>
        <dbReference type="EMBL" id="CAI6334481.1"/>
    </source>
</evidence>
<dbReference type="InterPro" id="IPR000073">
    <property type="entry name" value="AB_hydrolase_1"/>
</dbReference>
<dbReference type="Gene3D" id="3.40.50.1820">
    <property type="entry name" value="alpha/beta hydrolase"/>
    <property type="match status" value="1"/>
</dbReference>
<protein>
    <recommendedName>
        <fullName evidence="2">AB hydrolase-1 domain-containing protein</fullName>
    </recommendedName>
</protein>
<organism evidence="3 4">
    <name type="scientific">Periconia digitata</name>
    <dbReference type="NCBI Taxonomy" id="1303443"/>
    <lineage>
        <taxon>Eukaryota</taxon>
        <taxon>Fungi</taxon>
        <taxon>Dikarya</taxon>
        <taxon>Ascomycota</taxon>
        <taxon>Pezizomycotina</taxon>
        <taxon>Dothideomycetes</taxon>
        <taxon>Pleosporomycetidae</taxon>
        <taxon>Pleosporales</taxon>
        <taxon>Massarineae</taxon>
        <taxon>Periconiaceae</taxon>
        <taxon>Periconia</taxon>
    </lineage>
</organism>
<feature type="region of interest" description="Disordered" evidence="1">
    <location>
        <begin position="118"/>
        <end position="139"/>
    </location>
</feature>
<name>A0A9W4UGJ0_9PLEO</name>
<dbReference type="AlphaFoldDB" id="A0A9W4UGJ0"/>
<evidence type="ECO:0000313" key="4">
    <source>
        <dbReference type="Proteomes" id="UP001152607"/>
    </source>
</evidence>
<sequence length="378" mass="41828">MNSLIAGPTRFHEEDGRQHLAPPPDSNASSTDDLQPFPEPEISAIELEHRNGAKIHYTYYPHSPSKPNRPNPFAKSLVVFLNGLIMPRSSWDNAIHDFLEKRINAQLPYPALLTYDRYGQGDSDRDPNDTEPPPSHGHDCMSAVHDLRQLTLQIWKTHLNISNPTQFPALIFACNSIGCGIARLFAQTYPGTVLGLLFLDSIMANSDLVSIWPDPDDPAFDPAQLPPGVDIQDVRDTREKYRLMFHPSVPNNEGLDRRNLATLLPSASSPRLDGYGGEGPYLTVVGHDWETFADQSFTGSLHIPKALTMTYANPAWQKYNEELIGITEDGKAIGPLIGVGCGHFIQKDGPAFVGDELVSLVDRVVNRVEQVSERDGGF</sequence>